<gene>
    <name evidence="1" type="primary">gp_16479</name>
</gene>
<protein>
    <submittedName>
        <fullName evidence="1">Uncharacterized protein</fullName>
    </submittedName>
</protein>
<evidence type="ECO:0000313" key="1">
    <source>
        <dbReference type="EMBL" id="QWM89709.1"/>
    </source>
</evidence>
<dbReference type="KEGG" id="vg:75691145"/>
<name>A0AAE7V2G7_9CAUD</name>
<proteinExistence type="predicted"/>
<sequence length="148" mass="17172">MLFVPSFVCEDIARLFSMYIINFKHIIKMDNFDEIIFNGLLDRYIEEQAKFEKGQVVYMEYTYQYHNQTKLGVCIGIITNVSVTKVERTVGNNKYIDYPIVYTVTHAKGVSRCVSECKLGSVSEHILKERLKRDGKNNEQNNEAEQNG</sequence>
<organism evidence="1 2">
    <name type="scientific">uncultured phage cr99_1</name>
    <dbReference type="NCBI Taxonomy" id="2986399"/>
    <lineage>
        <taxon>Viruses</taxon>
        <taxon>Duplodnaviria</taxon>
        <taxon>Heunggongvirae</taxon>
        <taxon>Uroviricota</taxon>
        <taxon>Caudoviricetes</taxon>
        <taxon>Crassvirales</taxon>
        <taxon>Intestiviridae</taxon>
        <taxon>Crudevirinae</taxon>
        <taxon>Carjivirus</taxon>
        <taxon>Carjivirus hominis</taxon>
    </lineage>
</organism>
<keyword evidence="2" id="KW-1185">Reference proteome</keyword>
<dbReference type="GeneID" id="75691145"/>
<accession>A0AAE7V2G7</accession>
<dbReference type="EMBL" id="MZ130481">
    <property type="protein sequence ID" value="QWM89709.1"/>
    <property type="molecule type" value="Genomic_DNA"/>
</dbReference>
<reference evidence="1 2" key="1">
    <citation type="submission" date="2021-04" db="EMBL/GenBank/DDBJ databases">
        <authorList>
            <person name="Shkoporov A.N."/>
            <person name="Stockdale S.R."/>
            <person name="Guerin E."/>
            <person name="Ross R.P."/>
            <person name="Hill C."/>
        </authorList>
    </citation>
    <scope>NUCLEOTIDE SEQUENCE [LARGE SCALE GENOMIC DNA]</scope>
    <source>
        <strain evidence="2">cr99_1</strain>
    </source>
</reference>
<dbReference type="Proteomes" id="UP000827427">
    <property type="component" value="Segment"/>
</dbReference>
<evidence type="ECO:0000313" key="2">
    <source>
        <dbReference type="Proteomes" id="UP000827427"/>
    </source>
</evidence>
<dbReference type="RefSeq" id="YP_010359281.1">
    <property type="nucleotide sequence ID" value="NC_062771.1"/>
</dbReference>